<protein>
    <submittedName>
        <fullName evidence="2">Uncharacterized protein</fullName>
    </submittedName>
</protein>
<evidence type="ECO:0000313" key="3">
    <source>
        <dbReference type="EMBL" id="PHM57050.1"/>
    </source>
</evidence>
<organism evidence="2 5">
    <name type="scientific">Xenorhabdus hominickii</name>
    <dbReference type="NCBI Taxonomy" id="351679"/>
    <lineage>
        <taxon>Bacteria</taxon>
        <taxon>Pseudomonadati</taxon>
        <taxon>Pseudomonadota</taxon>
        <taxon>Gammaproteobacteria</taxon>
        <taxon>Enterobacterales</taxon>
        <taxon>Morganellaceae</taxon>
        <taxon>Xenorhabdus</taxon>
    </lineage>
</organism>
<name>A0A2G0Q8P5_XENHO</name>
<dbReference type="EMBL" id="NJAI01000001">
    <property type="protein sequence ID" value="PHM57050.1"/>
    <property type="molecule type" value="Genomic_DNA"/>
</dbReference>
<gene>
    <name evidence="1" type="ORF">A9255_11625</name>
    <name evidence="3" type="ORF">Xhom_00004</name>
    <name evidence="2" type="ORF">Xhom_02332</name>
</gene>
<keyword evidence="4" id="KW-1185">Reference proteome</keyword>
<dbReference type="Proteomes" id="UP000094600">
    <property type="component" value="Chromosome"/>
</dbReference>
<dbReference type="KEGG" id="xho:A9255_11625"/>
<sequence length="64" mass="7721">MNQFEYYYQWKIDDLMKLEEAVSEESSHLNDTLSGRDPDVERLNEEIYLEIVNDVKEEYGINFI</sequence>
<reference evidence="1 4" key="1">
    <citation type="submission" date="2016-06" db="EMBL/GenBank/DDBJ databases">
        <title>Bacterial characters and pathogenicity of Xenorhabdus hominickii from an entomopathogenic nematode, Steinernema monticolum.</title>
        <authorList>
            <person name="Park Y."/>
            <person name="Kim Y."/>
        </authorList>
    </citation>
    <scope>NUCLEOTIDE SEQUENCE [LARGE SCALE GENOMIC DNA]</scope>
    <source>
        <strain evidence="1 4">ANU1</strain>
    </source>
</reference>
<evidence type="ECO:0000313" key="1">
    <source>
        <dbReference type="EMBL" id="AOM41173.1"/>
    </source>
</evidence>
<evidence type="ECO:0000313" key="5">
    <source>
        <dbReference type="Proteomes" id="UP000225433"/>
    </source>
</evidence>
<dbReference type="Proteomes" id="UP000225433">
    <property type="component" value="Unassembled WGS sequence"/>
</dbReference>
<dbReference type="EMBL" id="NJAI01000003">
    <property type="protein sequence ID" value="PHM55586.1"/>
    <property type="molecule type" value="Genomic_DNA"/>
</dbReference>
<reference evidence="2 5" key="2">
    <citation type="journal article" date="2017" name="Nat. Microbiol.">
        <title>Natural product diversity associated with the nematode symbionts Photorhabdus and Xenorhabdus.</title>
        <authorList>
            <person name="Tobias N.J."/>
            <person name="Wolff H."/>
            <person name="Djahanschiri B."/>
            <person name="Grundmann F."/>
            <person name="Kronenwerth M."/>
            <person name="Shi Y.M."/>
            <person name="Simonyi S."/>
            <person name="Grun P."/>
            <person name="Shapiro-Ilan D."/>
            <person name="Pidot S.J."/>
            <person name="Stinear T.P."/>
            <person name="Ebersberger I."/>
            <person name="Bode H.B."/>
        </authorList>
    </citation>
    <scope>NUCLEOTIDE SEQUENCE [LARGE SCALE GENOMIC DNA]</scope>
    <source>
        <strain evidence="2 5">DSM 17903</strain>
    </source>
</reference>
<proteinExistence type="predicted"/>
<accession>A0A2G0Q8P5</accession>
<evidence type="ECO:0000313" key="2">
    <source>
        <dbReference type="EMBL" id="PHM55586.1"/>
    </source>
</evidence>
<evidence type="ECO:0000313" key="4">
    <source>
        <dbReference type="Proteomes" id="UP000094600"/>
    </source>
</evidence>
<dbReference type="RefSeq" id="WP_069316856.1">
    <property type="nucleotide sequence ID" value="NZ_CAWNQJ010000001.1"/>
</dbReference>
<dbReference type="OrthoDB" id="6448190at2"/>
<dbReference type="EMBL" id="CP016176">
    <property type="protein sequence ID" value="AOM41173.1"/>
    <property type="molecule type" value="Genomic_DNA"/>
</dbReference>
<dbReference type="AlphaFoldDB" id="A0A2G0Q8P5"/>